<keyword evidence="2" id="KW-1185">Reference proteome</keyword>
<dbReference type="AlphaFoldDB" id="A0A975A1Y0"/>
<name>A0A975A1Y0_9BACT</name>
<gene>
    <name evidence="1" type="ORF">JR347_07430</name>
</gene>
<reference evidence="1" key="1">
    <citation type="submission" date="2021-02" db="EMBL/GenBank/DDBJ databases">
        <title>Fulvivirga sp. S481 isolated from sea water.</title>
        <authorList>
            <person name="Bae S.S."/>
            <person name="Baek K."/>
        </authorList>
    </citation>
    <scope>NUCLEOTIDE SEQUENCE</scope>
    <source>
        <strain evidence="1">S481</strain>
    </source>
</reference>
<dbReference type="PANTHER" id="PTHR11669">
    <property type="entry name" value="REPLICATION FACTOR C / DNA POLYMERASE III GAMMA-TAU SUBUNIT"/>
    <property type="match status" value="1"/>
</dbReference>
<dbReference type="InterPro" id="IPR027417">
    <property type="entry name" value="P-loop_NTPase"/>
</dbReference>
<accession>A0A975A1Y0</accession>
<dbReference type="Gene3D" id="3.40.50.300">
    <property type="entry name" value="P-loop containing nucleotide triphosphate hydrolases"/>
    <property type="match status" value="1"/>
</dbReference>
<dbReference type="Pfam" id="PF13177">
    <property type="entry name" value="DNA_pol3_delta2"/>
    <property type="match status" value="1"/>
</dbReference>
<protein>
    <submittedName>
        <fullName evidence="1">DNA polymerase III subunit delta</fullName>
    </submittedName>
</protein>
<evidence type="ECO:0000313" key="2">
    <source>
        <dbReference type="Proteomes" id="UP000662783"/>
    </source>
</evidence>
<dbReference type="RefSeq" id="WP_205723418.1">
    <property type="nucleotide sequence ID" value="NZ_CP070608.1"/>
</dbReference>
<dbReference type="InterPro" id="IPR050238">
    <property type="entry name" value="DNA_Rep/Repair_Clamp_Loader"/>
</dbReference>
<dbReference type="PANTHER" id="PTHR11669:SF8">
    <property type="entry name" value="DNA POLYMERASE III SUBUNIT DELTA"/>
    <property type="match status" value="1"/>
</dbReference>
<dbReference type="EMBL" id="CP070608">
    <property type="protein sequence ID" value="QSE98904.1"/>
    <property type="molecule type" value="Genomic_DNA"/>
</dbReference>
<evidence type="ECO:0000313" key="1">
    <source>
        <dbReference type="EMBL" id="QSE98904.1"/>
    </source>
</evidence>
<organism evidence="1 2">
    <name type="scientific">Fulvivirga lutea</name>
    <dbReference type="NCBI Taxonomy" id="2810512"/>
    <lineage>
        <taxon>Bacteria</taxon>
        <taxon>Pseudomonadati</taxon>
        <taxon>Bacteroidota</taxon>
        <taxon>Cytophagia</taxon>
        <taxon>Cytophagales</taxon>
        <taxon>Fulvivirgaceae</taxon>
        <taxon>Fulvivirga</taxon>
    </lineage>
</organism>
<dbReference type="Proteomes" id="UP000662783">
    <property type="component" value="Chromosome"/>
</dbReference>
<dbReference type="KEGG" id="fuv:JR347_07430"/>
<proteinExistence type="predicted"/>
<sequence>MRFSEIAGLEEKKKQLIGAVKNNNVAHAQLFAGKEGSPNLPMAIAYASYLNCESPTDDDSCGECPSCSKNSKYVHPDVHFVFPVSATKDIKSDEAISEKFMPDWRKYLTSTPFGNLDAWTAVYGGENKQVNISKRESREIIKRLSLKAFEGKYKIMIVWLPEYMHTTAANGILKILEEPPEDTVFILVSNDYDRLLTTITSRTQMVTIPPFDDSAIIELLVKEGIDQEQANKIAPVADGDLNTALRIANNLEDDSHELFANWMRSCFKRDFGSLVQLSEDYHKTSKLSQRSLFKYALSIYREALIYQNAPQINKVNGQVLEFTKKFSAALDETKISKISTLISEALYHLERNGSPKMIFLDLSLQIAGSIK</sequence>
<dbReference type="GO" id="GO:0006261">
    <property type="term" value="P:DNA-templated DNA replication"/>
    <property type="evidence" value="ECO:0007669"/>
    <property type="project" value="TreeGrafter"/>
</dbReference>
<dbReference type="SUPFAM" id="SSF52540">
    <property type="entry name" value="P-loop containing nucleoside triphosphate hydrolases"/>
    <property type="match status" value="1"/>
</dbReference>